<dbReference type="InterPro" id="IPR000620">
    <property type="entry name" value="EamA_dom"/>
</dbReference>
<dbReference type="GO" id="GO:0016020">
    <property type="term" value="C:membrane"/>
    <property type="evidence" value="ECO:0007669"/>
    <property type="project" value="InterPro"/>
</dbReference>
<feature type="domain" description="EamA" evidence="2">
    <location>
        <begin position="13"/>
        <end position="150"/>
    </location>
</feature>
<keyword evidence="1" id="KW-0472">Membrane</keyword>
<organism evidence="3 4">
    <name type="scientific">Candidatus Nomurabacteria bacterium GW2011_GWF1_31_48</name>
    <dbReference type="NCBI Taxonomy" id="1618767"/>
    <lineage>
        <taxon>Bacteria</taxon>
        <taxon>Candidatus Nomuraibacteriota</taxon>
    </lineage>
</organism>
<reference evidence="3 4" key="1">
    <citation type="journal article" date="2015" name="Nature">
        <title>rRNA introns, odd ribosomes, and small enigmatic genomes across a large radiation of phyla.</title>
        <authorList>
            <person name="Brown C.T."/>
            <person name="Hug L.A."/>
            <person name="Thomas B.C."/>
            <person name="Sharon I."/>
            <person name="Castelle C.J."/>
            <person name="Singh A."/>
            <person name="Wilkins M.J."/>
            <person name="Williams K.H."/>
            <person name="Banfield J.F."/>
        </authorList>
    </citation>
    <scope>NUCLEOTIDE SEQUENCE [LARGE SCALE GENOMIC DNA]</scope>
</reference>
<accession>A0A0F9YUL0</accession>
<keyword evidence="1" id="KW-0812">Transmembrane</keyword>
<dbReference type="Gene3D" id="1.10.3730.20">
    <property type="match status" value="1"/>
</dbReference>
<proteinExistence type="predicted"/>
<gene>
    <name evidence="3" type="ORF">UR19_C0004G0039</name>
</gene>
<keyword evidence="1" id="KW-1133">Transmembrane helix</keyword>
<feature type="transmembrane region" description="Helical" evidence="1">
    <location>
        <begin position="106"/>
        <end position="128"/>
    </location>
</feature>
<dbReference type="Pfam" id="PF00892">
    <property type="entry name" value="EamA"/>
    <property type="match status" value="1"/>
</dbReference>
<name>A0A0F9YUL0_9BACT</name>
<feature type="transmembrane region" description="Helical" evidence="1">
    <location>
        <begin position="79"/>
        <end position="100"/>
    </location>
</feature>
<feature type="transmembrane region" description="Helical" evidence="1">
    <location>
        <begin position="46"/>
        <end position="67"/>
    </location>
</feature>
<dbReference type="SUPFAM" id="SSF103481">
    <property type="entry name" value="Multidrug resistance efflux transporter EmrE"/>
    <property type="match status" value="1"/>
</dbReference>
<dbReference type="Proteomes" id="UP000034934">
    <property type="component" value="Unassembled WGS sequence"/>
</dbReference>
<evidence type="ECO:0000259" key="2">
    <source>
        <dbReference type="Pfam" id="PF00892"/>
    </source>
</evidence>
<dbReference type="EMBL" id="LBOG01000004">
    <property type="protein sequence ID" value="KKP30131.1"/>
    <property type="molecule type" value="Genomic_DNA"/>
</dbReference>
<evidence type="ECO:0000313" key="3">
    <source>
        <dbReference type="EMBL" id="KKP30131.1"/>
    </source>
</evidence>
<dbReference type="AlphaFoldDB" id="A0A0F9YUL0"/>
<evidence type="ECO:0000256" key="1">
    <source>
        <dbReference type="SAM" id="Phobius"/>
    </source>
</evidence>
<comment type="caution">
    <text evidence="3">The sequence shown here is derived from an EMBL/GenBank/DDBJ whole genome shotgun (WGS) entry which is preliminary data.</text>
</comment>
<feature type="transmembrane region" description="Helical" evidence="1">
    <location>
        <begin position="135"/>
        <end position="153"/>
    </location>
</feature>
<feature type="transmembrane region" description="Helical" evidence="1">
    <location>
        <begin position="12"/>
        <end position="34"/>
    </location>
</feature>
<dbReference type="InterPro" id="IPR037185">
    <property type="entry name" value="EmrE-like"/>
</dbReference>
<protein>
    <submittedName>
        <fullName evidence="3">Permease, drug/metabolite transporter superfamily</fullName>
    </submittedName>
</protein>
<evidence type="ECO:0000313" key="4">
    <source>
        <dbReference type="Proteomes" id="UP000034934"/>
    </source>
</evidence>
<sequence>MGNLYLSDILYTMYIVYALLGAVMASAGTIFAKLGLKGVDANLLTAIRGIVMALIVSIAALSLGKLTATTLSSLSTKQWVFVVLSGLGGALSWIFFYQALSVGPTVAVTVIDKLSITFTAILAVVVLAEGITLQAGIGLTLVVLGTLLVAIPWEKIQKLF</sequence>